<proteinExistence type="inferred from homology"/>
<keyword evidence="3 6" id="KW-0808">Transferase</keyword>
<dbReference type="Gene3D" id="1.10.600.10">
    <property type="entry name" value="Farnesyl Diphosphate Synthase"/>
    <property type="match status" value="1"/>
</dbReference>
<dbReference type="PANTHER" id="PTHR12001:SF85">
    <property type="entry name" value="SHORT CHAIN ISOPRENYL DIPHOSPHATE SYNTHASE"/>
    <property type="match status" value="1"/>
</dbReference>
<evidence type="ECO:0000256" key="3">
    <source>
        <dbReference type="ARBA" id="ARBA00022679"/>
    </source>
</evidence>
<dbReference type="OrthoDB" id="4497239at2"/>
<keyword evidence="5" id="KW-0460">Magnesium</keyword>
<reference evidence="9" key="1">
    <citation type="submission" date="2016-10" db="EMBL/GenBank/DDBJ databases">
        <authorList>
            <person name="Varghese N."/>
            <person name="Submissions S."/>
        </authorList>
    </citation>
    <scope>NUCLEOTIDE SEQUENCE [LARGE SCALE GENOMIC DNA]</scope>
    <source>
        <strain evidence="9">DSM 46838</strain>
    </source>
</reference>
<dbReference type="InterPro" id="IPR033749">
    <property type="entry name" value="Polyprenyl_synt_CS"/>
</dbReference>
<organism evidence="8 9">
    <name type="scientific">Blastococcus tunisiensis</name>
    <dbReference type="NCBI Taxonomy" id="1798228"/>
    <lineage>
        <taxon>Bacteria</taxon>
        <taxon>Bacillati</taxon>
        <taxon>Actinomycetota</taxon>
        <taxon>Actinomycetes</taxon>
        <taxon>Geodermatophilales</taxon>
        <taxon>Geodermatophilaceae</taxon>
        <taxon>Blastococcus</taxon>
    </lineage>
</organism>
<accession>A0A1I2GI43</accession>
<dbReference type="AlphaFoldDB" id="A0A1I2GI43"/>
<dbReference type="CDD" id="cd00685">
    <property type="entry name" value="Trans_IPPS_HT"/>
    <property type="match status" value="1"/>
</dbReference>
<comment type="similarity">
    <text evidence="2 6">Belongs to the FPP/GGPP synthase family.</text>
</comment>
<dbReference type="GO" id="GO:0004659">
    <property type="term" value="F:prenyltransferase activity"/>
    <property type="evidence" value="ECO:0007669"/>
    <property type="project" value="InterPro"/>
</dbReference>
<keyword evidence="9" id="KW-1185">Reference proteome</keyword>
<dbReference type="SFLD" id="SFLDS00005">
    <property type="entry name" value="Isoprenoid_Synthase_Type_I"/>
    <property type="match status" value="1"/>
</dbReference>
<evidence type="ECO:0000256" key="5">
    <source>
        <dbReference type="ARBA" id="ARBA00022842"/>
    </source>
</evidence>
<dbReference type="EMBL" id="FOND01000009">
    <property type="protein sequence ID" value="SFF17255.1"/>
    <property type="molecule type" value="Genomic_DNA"/>
</dbReference>
<feature type="region of interest" description="Disordered" evidence="7">
    <location>
        <begin position="1"/>
        <end position="31"/>
    </location>
</feature>
<evidence type="ECO:0000256" key="1">
    <source>
        <dbReference type="ARBA" id="ARBA00001946"/>
    </source>
</evidence>
<dbReference type="STRING" id="1798228.SAMN05216574_109204"/>
<dbReference type="PROSITE" id="PS00444">
    <property type="entry name" value="POLYPRENYL_SYNTHASE_2"/>
    <property type="match status" value="1"/>
</dbReference>
<name>A0A1I2GI43_9ACTN</name>
<dbReference type="GO" id="GO:0046872">
    <property type="term" value="F:metal ion binding"/>
    <property type="evidence" value="ECO:0007669"/>
    <property type="project" value="UniProtKB-KW"/>
</dbReference>
<keyword evidence="4" id="KW-0479">Metal-binding</keyword>
<dbReference type="SUPFAM" id="SSF48576">
    <property type="entry name" value="Terpenoid synthases"/>
    <property type="match status" value="1"/>
</dbReference>
<dbReference type="PANTHER" id="PTHR12001">
    <property type="entry name" value="GERANYLGERANYL PYROPHOSPHATE SYNTHASE"/>
    <property type="match status" value="1"/>
</dbReference>
<evidence type="ECO:0000256" key="2">
    <source>
        <dbReference type="ARBA" id="ARBA00006706"/>
    </source>
</evidence>
<dbReference type="InterPro" id="IPR000092">
    <property type="entry name" value="Polyprenyl_synt"/>
</dbReference>
<evidence type="ECO:0000313" key="9">
    <source>
        <dbReference type="Proteomes" id="UP000198589"/>
    </source>
</evidence>
<feature type="compositionally biased region" description="Polar residues" evidence="7">
    <location>
        <begin position="16"/>
        <end position="29"/>
    </location>
</feature>
<comment type="cofactor">
    <cofactor evidence="1">
        <name>Mg(2+)</name>
        <dbReference type="ChEBI" id="CHEBI:18420"/>
    </cofactor>
</comment>
<dbReference type="Pfam" id="PF00348">
    <property type="entry name" value="polyprenyl_synt"/>
    <property type="match status" value="1"/>
</dbReference>
<dbReference type="PROSITE" id="PS00723">
    <property type="entry name" value="POLYPRENYL_SYNTHASE_1"/>
    <property type="match status" value="1"/>
</dbReference>
<dbReference type="InterPro" id="IPR008949">
    <property type="entry name" value="Isoprenoid_synthase_dom_sf"/>
</dbReference>
<sequence>MNRSPGPALLRRSHTTRLGNTGPVTAARTQQRESAARSLAAADLDRLRTAVSAALAGFLDRQRDTLAAMDASLTPVVDEVCAVAEGGKRLRPAFAYWGWRGARDEATGEDDAAVLTAVAALEFVHASALVHDDVMDGAQTRRGRPATHVGFARRHSGQELDGDRELFGTGSAILVGDLALVWSDELLRRSGISPAALSRARAVWDTMRTEVTAGQYLDLLRAAGGLPGPDGALKVARYKSAGYTVQRPLQLGAAIAGAGPAVADAYTAVGLPLGEAFQLRDDVLGVFGDPAVTGKSADDDLREGKQTLLIALAAEAAGPDGLRLLDDLLGNADAGPEEFDALRGLLESTGARARVEERITERTALARAAIAEAPIADDARAALDALALAATSRTA</sequence>
<dbReference type="Proteomes" id="UP000198589">
    <property type="component" value="Unassembled WGS sequence"/>
</dbReference>
<dbReference type="GO" id="GO:0008299">
    <property type="term" value="P:isoprenoid biosynthetic process"/>
    <property type="evidence" value="ECO:0007669"/>
    <property type="project" value="InterPro"/>
</dbReference>
<protein>
    <submittedName>
        <fullName evidence="8">Geranylgeranyl diphosphate synthase, type I</fullName>
    </submittedName>
</protein>
<gene>
    <name evidence="8" type="ORF">SAMN05216574_109204</name>
</gene>
<evidence type="ECO:0000256" key="6">
    <source>
        <dbReference type="RuleBase" id="RU004466"/>
    </source>
</evidence>
<evidence type="ECO:0000256" key="4">
    <source>
        <dbReference type="ARBA" id="ARBA00022723"/>
    </source>
</evidence>
<evidence type="ECO:0000313" key="8">
    <source>
        <dbReference type="EMBL" id="SFF17255.1"/>
    </source>
</evidence>
<evidence type="ECO:0000256" key="7">
    <source>
        <dbReference type="SAM" id="MobiDB-lite"/>
    </source>
</evidence>